<gene>
    <name evidence="1" type="ORF">RJT34_05218</name>
</gene>
<dbReference type="Proteomes" id="UP001359559">
    <property type="component" value="Unassembled WGS sequence"/>
</dbReference>
<accession>A0AAN9K2F8</accession>
<evidence type="ECO:0000313" key="1">
    <source>
        <dbReference type="EMBL" id="KAK7308894.1"/>
    </source>
</evidence>
<keyword evidence="2" id="KW-1185">Reference proteome</keyword>
<protein>
    <submittedName>
        <fullName evidence="1">Uncharacterized protein</fullName>
    </submittedName>
</protein>
<proteinExistence type="predicted"/>
<comment type="caution">
    <text evidence="1">The sequence shown here is derived from an EMBL/GenBank/DDBJ whole genome shotgun (WGS) entry which is preliminary data.</text>
</comment>
<evidence type="ECO:0000313" key="2">
    <source>
        <dbReference type="Proteomes" id="UP001359559"/>
    </source>
</evidence>
<dbReference type="AlphaFoldDB" id="A0AAN9K2F8"/>
<reference evidence="1 2" key="1">
    <citation type="submission" date="2024-01" db="EMBL/GenBank/DDBJ databases">
        <title>The genomes of 5 underutilized Papilionoideae crops provide insights into root nodulation and disease resistance.</title>
        <authorList>
            <person name="Yuan L."/>
        </authorList>
    </citation>
    <scope>NUCLEOTIDE SEQUENCE [LARGE SCALE GENOMIC DNA]</scope>
    <source>
        <strain evidence="1">LY-2023</strain>
        <tissue evidence="1">Leaf</tissue>
    </source>
</reference>
<dbReference type="EMBL" id="JAYKXN010000002">
    <property type="protein sequence ID" value="KAK7308894.1"/>
    <property type="molecule type" value="Genomic_DNA"/>
</dbReference>
<name>A0AAN9K2F8_CLITE</name>
<organism evidence="1 2">
    <name type="scientific">Clitoria ternatea</name>
    <name type="common">Butterfly pea</name>
    <dbReference type="NCBI Taxonomy" id="43366"/>
    <lineage>
        <taxon>Eukaryota</taxon>
        <taxon>Viridiplantae</taxon>
        <taxon>Streptophyta</taxon>
        <taxon>Embryophyta</taxon>
        <taxon>Tracheophyta</taxon>
        <taxon>Spermatophyta</taxon>
        <taxon>Magnoliopsida</taxon>
        <taxon>eudicotyledons</taxon>
        <taxon>Gunneridae</taxon>
        <taxon>Pentapetalae</taxon>
        <taxon>rosids</taxon>
        <taxon>fabids</taxon>
        <taxon>Fabales</taxon>
        <taxon>Fabaceae</taxon>
        <taxon>Papilionoideae</taxon>
        <taxon>50 kb inversion clade</taxon>
        <taxon>NPAAA clade</taxon>
        <taxon>indigoferoid/millettioid clade</taxon>
        <taxon>Phaseoleae</taxon>
        <taxon>Clitoria</taxon>
    </lineage>
</organism>
<sequence length="66" mass="7594">MNKERYSRCRLQNIQSQTLPQNPNSDFLCHINITPLNFLSPFKSFSLTLSLSSVRHSNIHFIASSL</sequence>